<evidence type="ECO:0000313" key="4">
    <source>
        <dbReference type="Proteomes" id="UP000219281"/>
    </source>
</evidence>
<keyword evidence="4" id="KW-1185">Reference proteome</keyword>
<dbReference type="RefSeq" id="WP_097133712.1">
    <property type="nucleotide sequence ID" value="NZ_OCMT01000004.1"/>
</dbReference>
<dbReference type="OrthoDB" id="767251at2"/>
<evidence type="ECO:0000259" key="2">
    <source>
        <dbReference type="Pfam" id="PF11412"/>
    </source>
</evidence>
<evidence type="ECO:0000256" key="1">
    <source>
        <dbReference type="SAM" id="SignalP"/>
    </source>
</evidence>
<protein>
    <submittedName>
        <fullName evidence="3">Disulphide bond corrector protein DsbC</fullName>
    </submittedName>
</protein>
<sequence>MKRLILFVLLMQSGMAFAQLQKPVTWSYLSKKINKQEAEVYLKATIQNGWHIYSMQVSGGPIPTSFHFSPSKAYRLIGKTIAPTPLAKYDKVIQKKITFFEKEVVFKQRIKLLKPKVVVSGVLEFMVCSDKSCLPAEEVAFKIPVS</sequence>
<feature type="domain" description="Thiol:disulfide interchange protein DsbD N-terminal" evidence="2">
    <location>
        <begin position="33"/>
        <end position="141"/>
    </location>
</feature>
<dbReference type="InterPro" id="IPR036929">
    <property type="entry name" value="DsbDN_sf"/>
</dbReference>
<feature type="chain" id="PRO_5012538302" evidence="1">
    <location>
        <begin position="19"/>
        <end position="146"/>
    </location>
</feature>
<gene>
    <name evidence="3" type="ORF">SAMN06297358_3958</name>
</gene>
<organism evidence="3 4">
    <name type="scientific">Pedobacter xixiisoli</name>
    <dbReference type="NCBI Taxonomy" id="1476464"/>
    <lineage>
        <taxon>Bacteria</taxon>
        <taxon>Pseudomonadati</taxon>
        <taxon>Bacteroidota</taxon>
        <taxon>Sphingobacteriia</taxon>
        <taxon>Sphingobacteriales</taxon>
        <taxon>Sphingobacteriaceae</taxon>
        <taxon>Pedobacter</taxon>
    </lineage>
</organism>
<dbReference type="AlphaFoldDB" id="A0A286AEB6"/>
<accession>A0A286AEB6</accession>
<dbReference type="InterPro" id="IPR028250">
    <property type="entry name" value="DsbDN"/>
</dbReference>
<dbReference type="Gene3D" id="2.60.40.1250">
    <property type="entry name" value="Thiol:disulfide interchange protein DsbD, N-terminal domain"/>
    <property type="match status" value="1"/>
</dbReference>
<keyword evidence="1" id="KW-0732">Signal</keyword>
<feature type="signal peptide" evidence="1">
    <location>
        <begin position="1"/>
        <end position="18"/>
    </location>
</feature>
<dbReference type="Pfam" id="PF11412">
    <property type="entry name" value="DsbD_N"/>
    <property type="match status" value="1"/>
</dbReference>
<reference evidence="4" key="1">
    <citation type="submission" date="2017-09" db="EMBL/GenBank/DDBJ databases">
        <authorList>
            <person name="Varghese N."/>
            <person name="Submissions S."/>
        </authorList>
    </citation>
    <scope>NUCLEOTIDE SEQUENCE [LARGE SCALE GENOMIC DNA]</scope>
    <source>
        <strain evidence="4">CGMCC 1.12803</strain>
    </source>
</reference>
<evidence type="ECO:0000313" key="3">
    <source>
        <dbReference type="EMBL" id="SOD20244.1"/>
    </source>
</evidence>
<dbReference type="Proteomes" id="UP000219281">
    <property type="component" value="Unassembled WGS sequence"/>
</dbReference>
<dbReference type="EMBL" id="OCMT01000004">
    <property type="protein sequence ID" value="SOD20244.1"/>
    <property type="molecule type" value="Genomic_DNA"/>
</dbReference>
<name>A0A286AEB6_9SPHI</name>
<proteinExistence type="predicted"/>